<protein>
    <submittedName>
        <fullName evidence="1">Uncharacterized protein</fullName>
    </submittedName>
</protein>
<dbReference type="RefSeq" id="WP_044840695.1">
    <property type="nucleotide sequence ID" value="NZ_CP059733.1"/>
</dbReference>
<dbReference type="KEGG" id="tvd:SG34_010410"/>
<reference evidence="1 2" key="1">
    <citation type="journal article" date="2015" name="Genome Announc.">
        <title>Draft Genome Sequences of Marine Isolates of Thalassomonas viridans and Thalassomonas actiniarum.</title>
        <authorList>
            <person name="Olonade I."/>
            <person name="van Zyl L.J."/>
            <person name="Trindade M."/>
        </authorList>
    </citation>
    <scope>NUCLEOTIDE SEQUENCE [LARGE SCALE GENOMIC DNA]</scope>
    <source>
        <strain evidence="1 2">XOM25</strain>
    </source>
</reference>
<keyword evidence="2" id="KW-1185">Reference proteome</keyword>
<gene>
    <name evidence="1" type="ORF">SG34_010410</name>
</gene>
<sequence>MEARKPSEQATLGAKDMPTIELTPDAIKATYKILGFQNLTTLTCAGVTTNEQDALLDLHGVLRSKVEEMHIIKIKRQDHGK</sequence>
<dbReference type="AlphaFoldDB" id="A0AAF0CAV0"/>
<evidence type="ECO:0000313" key="2">
    <source>
        <dbReference type="Proteomes" id="UP000032352"/>
    </source>
</evidence>
<accession>A0AAF0CAV0</accession>
<dbReference type="Proteomes" id="UP000032352">
    <property type="component" value="Chromosome"/>
</dbReference>
<name>A0AAF0CAV0_9GAMM</name>
<evidence type="ECO:0000313" key="1">
    <source>
        <dbReference type="EMBL" id="WDE07258.1"/>
    </source>
</evidence>
<dbReference type="EMBL" id="CP059733">
    <property type="protein sequence ID" value="WDE07258.1"/>
    <property type="molecule type" value="Genomic_DNA"/>
</dbReference>
<reference evidence="1 2" key="2">
    <citation type="journal article" date="2022" name="Mar. Drugs">
        <title>Bioassay-Guided Fractionation Leads to the Detection of Cholic Acid Generated by the Rare Thalassomonas sp.</title>
        <authorList>
            <person name="Pheiffer F."/>
            <person name="Schneider Y.K."/>
            <person name="Hansen E.H."/>
            <person name="Andersen J.H."/>
            <person name="Isaksson J."/>
            <person name="Busche T."/>
            <person name="R C."/>
            <person name="Kalinowski J."/>
            <person name="Zyl L.V."/>
            <person name="Trindade M."/>
        </authorList>
    </citation>
    <scope>NUCLEOTIDE SEQUENCE [LARGE SCALE GENOMIC DNA]</scope>
    <source>
        <strain evidence="1 2">XOM25</strain>
    </source>
</reference>
<organism evidence="1 2">
    <name type="scientific">Thalassomonas viridans</name>
    <dbReference type="NCBI Taxonomy" id="137584"/>
    <lineage>
        <taxon>Bacteria</taxon>
        <taxon>Pseudomonadati</taxon>
        <taxon>Pseudomonadota</taxon>
        <taxon>Gammaproteobacteria</taxon>
        <taxon>Alteromonadales</taxon>
        <taxon>Colwelliaceae</taxon>
        <taxon>Thalassomonas</taxon>
    </lineage>
</organism>
<proteinExistence type="predicted"/>